<dbReference type="InterPro" id="IPR016024">
    <property type="entry name" value="ARM-type_fold"/>
</dbReference>
<accession>A0A8D8WXB3</accession>
<dbReference type="AlphaFoldDB" id="A0A8D8WXB3"/>
<feature type="domain" description="CLASP N-terminal" evidence="1">
    <location>
        <begin position="5"/>
        <end position="164"/>
    </location>
</feature>
<organism evidence="2">
    <name type="scientific">Cacopsylla melanoneura</name>
    <dbReference type="NCBI Taxonomy" id="428564"/>
    <lineage>
        <taxon>Eukaryota</taxon>
        <taxon>Metazoa</taxon>
        <taxon>Ecdysozoa</taxon>
        <taxon>Arthropoda</taxon>
        <taxon>Hexapoda</taxon>
        <taxon>Insecta</taxon>
        <taxon>Pterygota</taxon>
        <taxon>Neoptera</taxon>
        <taxon>Paraneoptera</taxon>
        <taxon>Hemiptera</taxon>
        <taxon>Sternorrhyncha</taxon>
        <taxon>Psylloidea</taxon>
        <taxon>Psyllidae</taxon>
        <taxon>Psyllinae</taxon>
        <taxon>Cacopsylla</taxon>
    </lineage>
</organism>
<dbReference type="SUPFAM" id="SSF48371">
    <property type="entry name" value="ARM repeat"/>
    <property type="match status" value="1"/>
</dbReference>
<protein>
    <submittedName>
        <fullName evidence="2">CLIP-associating protein 2</fullName>
    </submittedName>
</protein>
<name>A0A8D8WXB3_9HEMI</name>
<dbReference type="GO" id="GO:0000776">
    <property type="term" value="C:kinetochore"/>
    <property type="evidence" value="ECO:0007669"/>
    <property type="project" value="TreeGrafter"/>
</dbReference>
<dbReference type="GO" id="GO:0008017">
    <property type="term" value="F:microtubule binding"/>
    <property type="evidence" value="ECO:0007669"/>
    <property type="project" value="TreeGrafter"/>
</dbReference>
<dbReference type="GO" id="GO:0090307">
    <property type="term" value="P:mitotic spindle assembly"/>
    <property type="evidence" value="ECO:0007669"/>
    <property type="project" value="TreeGrafter"/>
</dbReference>
<dbReference type="GO" id="GO:0005881">
    <property type="term" value="C:cytoplasmic microtubule"/>
    <property type="evidence" value="ECO:0007669"/>
    <property type="project" value="TreeGrafter"/>
</dbReference>
<sequence>MDTCVKDLRSQVVREACITIAYLSRTLGLKLDHFSEYLLTSLINLIPNSAKVISTSSHVAVRFILTNTHFPRLIPVITRSLGSKSKDIRRACCEFIELILKTWQTHQLERQNVQLQEAIKKGVADADPEARVFSRRAYWNYIEHFPDHSESLLNALDPVYRRALMSNSGYVNMKYSVYDLVLRYNPPLELH</sequence>
<dbReference type="GO" id="GO:0005876">
    <property type="term" value="C:spindle microtubule"/>
    <property type="evidence" value="ECO:0007669"/>
    <property type="project" value="TreeGrafter"/>
</dbReference>
<dbReference type="GO" id="GO:0040001">
    <property type="term" value="P:establishment of mitotic spindle localization"/>
    <property type="evidence" value="ECO:0007669"/>
    <property type="project" value="TreeGrafter"/>
</dbReference>
<dbReference type="PANTHER" id="PTHR21567:SF9">
    <property type="entry name" value="CLIP-ASSOCIATING PROTEIN"/>
    <property type="match status" value="1"/>
</dbReference>
<dbReference type="Pfam" id="PF12348">
    <property type="entry name" value="CLASP_N"/>
    <property type="match status" value="1"/>
</dbReference>
<dbReference type="PANTHER" id="PTHR21567">
    <property type="entry name" value="CLASP"/>
    <property type="match status" value="1"/>
</dbReference>
<evidence type="ECO:0000259" key="1">
    <source>
        <dbReference type="Pfam" id="PF12348"/>
    </source>
</evidence>
<dbReference type="InterPro" id="IPR011989">
    <property type="entry name" value="ARM-like"/>
</dbReference>
<dbReference type="GO" id="GO:0045180">
    <property type="term" value="C:basal cortex"/>
    <property type="evidence" value="ECO:0007669"/>
    <property type="project" value="TreeGrafter"/>
</dbReference>
<proteinExistence type="predicted"/>
<dbReference type="EMBL" id="HBUF01234262">
    <property type="protein sequence ID" value="CAG6674583.1"/>
    <property type="molecule type" value="Transcribed_RNA"/>
</dbReference>
<dbReference type="EMBL" id="HBUF01568786">
    <property type="protein sequence ID" value="CAG6765677.1"/>
    <property type="molecule type" value="Transcribed_RNA"/>
</dbReference>
<evidence type="ECO:0000313" key="2">
    <source>
        <dbReference type="EMBL" id="CAG6674583.1"/>
    </source>
</evidence>
<dbReference type="GO" id="GO:0072686">
    <property type="term" value="C:mitotic spindle"/>
    <property type="evidence" value="ECO:0007669"/>
    <property type="project" value="TreeGrafter"/>
</dbReference>
<dbReference type="GO" id="GO:0005815">
    <property type="term" value="C:microtubule organizing center"/>
    <property type="evidence" value="ECO:0007669"/>
    <property type="project" value="TreeGrafter"/>
</dbReference>
<dbReference type="Gene3D" id="1.25.10.10">
    <property type="entry name" value="Leucine-rich Repeat Variant"/>
    <property type="match status" value="1"/>
</dbReference>
<reference evidence="2" key="1">
    <citation type="submission" date="2021-05" db="EMBL/GenBank/DDBJ databases">
        <authorList>
            <person name="Alioto T."/>
            <person name="Alioto T."/>
            <person name="Gomez Garrido J."/>
        </authorList>
    </citation>
    <scope>NUCLEOTIDE SEQUENCE</scope>
</reference>
<dbReference type="InterPro" id="IPR024395">
    <property type="entry name" value="CLASP_N_dom"/>
</dbReference>